<dbReference type="Pfam" id="PF22505">
    <property type="entry name" value="RNase_J_b_CASP"/>
    <property type="match status" value="1"/>
</dbReference>
<proteinExistence type="inferred from homology"/>
<dbReference type="InterPro" id="IPR001279">
    <property type="entry name" value="Metallo-B-lactamas"/>
</dbReference>
<comment type="subunit">
    <text evidence="5">Homodimer, may be a subunit of the RNA degradosome.</text>
</comment>
<evidence type="ECO:0000313" key="7">
    <source>
        <dbReference type="EMBL" id="OGZ04215.1"/>
    </source>
</evidence>
<comment type="similarity">
    <text evidence="5">Belongs to the metallo-beta-lactamase superfamily. RNA-metabolizing metallo-beta-lactamase-like family. Bacterial RNase J subfamily.</text>
</comment>
<dbReference type="NCBIfam" id="TIGR00649">
    <property type="entry name" value="MG423"/>
    <property type="match status" value="1"/>
</dbReference>
<dbReference type="InterPro" id="IPR030854">
    <property type="entry name" value="RNase_J_bac"/>
</dbReference>
<comment type="caution">
    <text evidence="7">The sequence shown here is derived from an EMBL/GenBank/DDBJ whole genome shotgun (WGS) entry which is preliminary data.</text>
</comment>
<dbReference type="EC" id="3.1.-.-" evidence="5"/>
<keyword evidence="5" id="KW-0255">Endonuclease</keyword>
<comment type="subcellular location">
    <subcellularLocation>
        <location evidence="5">Cytoplasm</location>
    </subcellularLocation>
</comment>
<dbReference type="AlphaFoldDB" id="A0A1G2CS48"/>
<dbReference type="InterPro" id="IPR036866">
    <property type="entry name" value="RibonucZ/Hydroxyglut_hydro"/>
</dbReference>
<keyword evidence="3 5" id="KW-0269">Exonuclease</keyword>
<evidence type="ECO:0000256" key="2">
    <source>
        <dbReference type="ARBA" id="ARBA00022722"/>
    </source>
</evidence>
<dbReference type="GO" id="GO:0004521">
    <property type="term" value="F:RNA endonuclease activity"/>
    <property type="evidence" value="ECO:0007669"/>
    <property type="project" value="UniProtKB-UniRule"/>
</dbReference>
<dbReference type="EMBL" id="MHLH01000010">
    <property type="protein sequence ID" value="OGZ04215.1"/>
    <property type="molecule type" value="Genomic_DNA"/>
</dbReference>
<evidence type="ECO:0000259" key="6">
    <source>
        <dbReference type="SMART" id="SM00849"/>
    </source>
</evidence>
<comment type="function">
    <text evidence="5">An RNase that has 5'-3' exonuclease and possibly endonuclease activity. Involved in maturation of rRNA and in some organisms also mRNA maturation and/or decay.</text>
</comment>
<dbReference type="Pfam" id="PF00753">
    <property type="entry name" value="Lactamase_B"/>
    <property type="match status" value="1"/>
</dbReference>
<dbReference type="InterPro" id="IPR041636">
    <property type="entry name" value="RNase_J_C"/>
</dbReference>
<evidence type="ECO:0000256" key="3">
    <source>
        <dbReference type="ARBA" id="ARBA00022839"/>
    </source>
</evidence>
<dbReference type="Proteomes" id="UP000178841">
    <property type="component" value="Unassembled WGS sequence"/>
</dbReference>
<dbReference type="GO" id="GO:0006364">
    <property type="term" value="P:rRNA processing"/>
    <property type="evidence" value="ECO:0007669"/>
    <property type="project" value="UniProtKB-UniRule"/>
</dbReference>
<dbReference type="PANTHER" id="PTHR43694">
    <property type="entry name" value="RIBONUCLEASE J"/>
    <property type="match status" value="1"/>
</dbReference>
<dbReference type="InterPro" id="IPR055132">
    <property type="entry name" value="RNase_J_b_CASP"/>
</dbReference>
<evidence type="ECO:0000256" key="4">
    <source>
        <dbReference type="ARBA" id="ARBA00022884"/>
    </source>
</evidence>
<evidence type="ECO:0000256" key="1">
    <source>
        <dbReference type="ARBA" id="ARBA00022490"/>
    </source>
</evidence>
<evidence type="ECO:0000313" key="8">
    <source>
        <dbReference type="Proteomes" id="UP000178841"/>
    </source>
</evidence>
<keyword evidence="5" id="KW-0698">rRNA processing</keyword>
<keyword evidence="4 5" id="KW-0694">RNA-binding</keyword>
<dbReference type="STRING" id="1798657.A2648_01355"/>
<dbReference type="Pfam" id="PF17770">
    <property type="entry name" value="RNase_J_C"/>
    <property type="match status" value="1"/>
</dbReference>
<gene>
    <name evidence="5" type="primary">rnj</name>
    <name evidence="7" type="ORF">A2648_01355</name>
</gene>
<dbReference type="GO" id="GO:0008270">
    <property type="term" value="F:zinc ion binding"/>
    <property type="evidence" value="ECO:0007669"/>
    <property type="project" value="InterPro"/>
</dbReference>
<dbReference type="InterPro" id="IPR004613">
    <property type="entry name" value="RNase_J"/>
</dbReference>
<dbReference type="HAMAP" id="MF_01491">
    <property type="entry name" value="RNase_J_bact"/>
    <property type="match status" value="1"/>
</dbReference>
<reference evidence="7 8" key="1">
    <citation type="journal article" date="2016" name="Nat. Commun.">
        <title>Thousands of microbial genomes shed light on interconnected biogeochemical processes in an aquifer system.</title>
        <authorList>
            <person name="Anantharaman K."/>
            <person name="Brown C.T."/>
            <person name="Hug L.A."/>
            <person name="Sharon I."/>
            <person name="Castelle C.J."/>
            <person name="Probst A.J."/>
            <person name="Thomas B.C."/>
            <person name="Singh A."/>
            <person name="Wilkins M.J."/>
            <person name="Karaoz U."/>
            <person name="Brodie E.L."/>
            <person name="Williams K.H."/>
            <person name="Hubbard S.S."/>
            <person name="Banfield J.F."/>
        </authorList>
    </citation>
    <scope>NUCLEOTIDE SEQUENCE [LARGE SCALE GENOMIC DNA]</scope>
</reference>
<name>A0A1G2CS48_9BACT</name>
<sequence>MPDIGENIRIIPLGGVEEVGKNMTAFEFGNDIIIVDMGFQFSEDDTPGIDYILPNTKYLEDRKGKIRGVLITHGHLDHIGGIPYLMDKIGNPPIYARNFTALMVKKRQEEFPHLPALDIRIVESGNRIKLGNMMVGFFAVTHAIPDSMGIIFETPYGDIVHTGDLRLDHDEGKVSEIEEDIYASFKNRNVLALLTDSTNAENPGFSISEKVVYRNIEEIIKNAKGRLILSTFASQVERMLKMIELSEKYGKKIVIEGRSMKTNIEVTKAAGLLKIGKESIITVEQMNDYPETKIVALVTGAQGEEFAALMRIANKSHKYIRLTPRDTILMSSSIVPGNERSVQKLKDNLSRQGAHIIHYKTSDIHSSGHANGEELAWIHAKIHPKFFIPIHGYHYMHRVHADIARRLIPESNIIIPDNGMVIEIQNKGEKIVALKEGAPKNIIMVDGFSVGGIQEVVIRDRQTLAQDGIFMVVVSFDSQTGKLRKSPDLISRGFVYLKESQELLHQTRNIVKKTVEDTTHGMNPINFDYVKANVTDAVERFLFQKTAKRPIVIPVLIGV</sequence>
<accession>A0A1G2CS48</accession>
<dbReference type="GO" id="GO:0003723">
    <property type="term" value="F:RNA binding"/>
    <property type="evidence" value="ECO:0007669"/>
    <property type="project" value="UniProtKB-UniRule"/>
</dbReference>
<dbReference type="SMART" id="SM00849">
    <property type="entry name" value="Lactamase_B"/>
    <property type="match status" value="1"/>
</dbReference>
<evidence type="ECO:0000256" key="5">
    <source>
        <dbReference type="HAMAP-Rule" id="MF_01491"/>
    </source>
</evidence>
<protein>
    <recommendedName>
        <fullName evidence="5">Ribonuclease J</fullName>
        <shortName evidence="5">RNase J</shortName>
        <ecNumber evidence="5">3.1.-.-</ecNumber>
    </recommendedName>
</protein>
<keyword evidence="5" id="KW-0378">Hydrolase</keyword>
<feature type="domain" description="Metallo-beta-lactamase" evidence="6">
    <location>
        <begin position="20"/>
        <end position="216"/>
    </location>
</feature>
<dbReference type="Gene3D" id="3.60.15.10">
    <property type="entry name" value="Ribonuclease Z/Hydroxyacylglutathione hydrolase-like"/>
    <property type="match status" value="1"/>
</dbReference>
<dbReference type="GO" id="GO:0004534">
    <property type="term" value="F:5'-3' RNA exonuclease activity"/>
    <property type="evidence" value="ECO:0007669"/>
    <property type="project" value="UniProtKB-UniRule"/>
</dbReference>
<dbReference type="Gene3D" id="3.40.50.10710">
    <property type="entry name" value="Metallo-hydrolase/oxidoreductase"/>
    <property type="match status" value="1"/>
</dbReference>
<dbReference type="GO" id="GO:0005737">
    <property type="term" value="C:cytoplasm"/>
    <property type="evidence" value="ECO:0007669"/>
    <property type="project" value="UniProtKB-SubCell"/>
</dbReference>
<dbReference type="CDD" id="cd07714">
    <property type="entry name" value="RNaseJ_MBL-fold"/>
    <property type="match status" value="1"/>
</dbReference>
<comment type="caution">
    <text evidence="5">Lacks conserved residue(s) required for the propagation of feature annotation.</text>
</comment>
<keyword evidence="1 5" id="KW-0963">Cytoplasm</keyword>
<keyword evidence="2 5" id="KW-0540">Nuclease</keyword>
<dbReference type="SUPFAM" id="SSF56281">
    <property type="entry name" value="Metallo-hydrolase/oxidoreductase"/>
    <property type="match status" value="1"/>
</dbReference>
<dbReference type="PANTHER" id="PTHR43694:SF1">
    <property type="entry name" value="RIBONUCLEASE J"/>
    <property type="match status" value="1"/>
</dbReference>
<organism evidence="7 8">
    <name type="scientific">Candidatus Lloydbacteria bacterium RIFCSPHIGHO2_01_FULL_41_20</name>
    <dbReference type="NCBI Taxonomy" id="1798657"/>
    <lineage>
        <taxon>Bacteria</taxon>
        <taxon>Candidatus Lloydiibacteriota</taxon>
    </lineage>
</organism>
<dbReference type="InterPro" id="IPR042173">
    <property type="entry name" value="RNase_J_2"/>
</dbReference>
<dbReference type="Gene3D" id="3.10.20.580">
    <property type="match status" value="1"/>
</dbReference>